<evidence type="ECO:0000256" key="3">
    <source>
        <dbReference type="RuleBase" id="RU000363"/>
    </source>
</evidence>
<protein>
    <submittedName>
        <fullName evidence="5">Short-chain dehydrogenase</fullName>
    </submittedName>
</protein>
<organism evidence="5 6">
    <name type="scientific">Amycolatopsis coloradensis</name>
    <dbReference type="NCBI Taxonomy" id="76021"/>
    <lineage>
        <taxon>Bacteria</taxon>
        <taxon>Bacillati</taxon>
        <taxon>Actinomycetota</taxon>
        <taxon>Actinomycetes</taxon>
        <taxon>Pseudonocardiales</taxon>
        <taxon>Pseudonocardiaceae</taxon>
        <taxon>Amycolatopsis</taxon>
    </lineage>
</organism>
<evidence type="ECO:0000313" key="6">
    <source>
        <dbReference type="Proteomes" id="UP000187486"/>
    </source>
</evidence>
<dbReference type="PRINTS" id="PR00081">
    <property type="entry name" value="GDHRDH"/>
</dbReference>
<evidence type="ECO:0000256" key="4">
    <source>
        <dbReference type="SAM" id="MobiDB-lite"/>
    </source>
</evidence>
<evidence type="ECO:0000313" key="5">
    <source>
        <dbReference type="EMBL" id="OLZ43024.1"/>
    </source>
</evidence>
<dbReference type="PROSITE" id="PS00061">
    <property type="entry name" value="ADH_SHORT"/>
    <property type="match status" value="1"/>
</dbReference>
<gene>
    <name evidence="5" type="ORF">BS329_40520</name>
</gene>
<dbReference type="OrthoDB" id="9775296at2"/>
<dbReference type="Pfam" id="PF00106">
    <property type="entry name" value="adh_short"/>
    <property type="match status" value="1"/>
</dbReference>
<comment type="similarity">
    <text evidence="1 3">Belongs to the short-chain dehydrogenases/reductases (SDR) family.</text>
</comment>
<keyword evidence="2" id="KW-0560">Oxidoreductase</keyword>
<dbReference type="InterPro" id="IPR036291">
    <property type="entry name" value="NAD(P)-bd_dom_sf"/>
</dbReference>
<dbReference type="RefSeq" id="WP_076168782.1">
    <property type="nucleotide sequence ID" value="NZ_JBEZVB010000053.1"/>
</dbReference>
<dbReference type="CDD" id="cd05233">
    <property type="entry name" value="SDR_c"/>
    <property type="match status" value="1"/>
</dbReference>
<dbReference type="SUPFAM" id="SSF51735">
    <property type="entry name" value="NAD(P)-binding Rossmann-fold domains"/>
    <property type="match status" value="1"/>
</dbReference>
<dbReference type="NCBIfam" id="NF005878">
    <property type="entry name" value="PRK07825.1"/>
    <property type="match status" value="1"/>
</dbReference>
<dbReference type="PRINTS" id="PR00080">
    <property type="entry name" value="SDRFAMILY"/>
</dbReference>
<accession>A0A1R0KDH9</accession>
<keyword evidence="6" id="KW-1185">Reference proteome</keyword>
<name>A0A1R0KDH9_9PSEU</name>
<dbReference type="AlphaFoldDB" id="A0A1R0KDH9"/>
<dbReference type="PANTHER" id="PTHR24322">
    <property type="entry name" value="PKSB"/>
    <property type="match status" value="1"/>
</dbReference>
<dbReference type="PANTHER" id="PTHR24322:SF736">
    <property type="entry name" value="RETINOL DEHYDROGENASE 10"/>
    <property type="match status" value="1"/>
</dbReference>
<dbReference type="STRING" id="76021.BS329_40520"/>
<sequence>MSKYPDLDLARAHVAITGAGQGIGRATAERMAALGARVSIGDLDLEAAKRTAADIGGTAHHLDVADPVSFAAFLGDAEQANGPLAVLVNNAGIMPNGGFLDLSDALNRATMEVNVFGVVHGMRLALPGMLERRRGHIVNVASLAGKFPVKGLAIYNASKFAVVGLTAATRLEYAPHGVSVSAVLPSAVDTALASGLDMRPIPKVKPGRIADAVVASVRTRAAEIAVPGYVGALASLAGVTPEPALNAFRRLMRDDRALRPDSPDRAAYRTRLDQDTHREENA</sequence>
<comment type="caution">
    <text evidence="5">The sequence shown here is derived from an EMBL/GenBank/DDBJ whole genome shotgun (WGS) entry which is preliminary data.</text>
</comment>
<reference evidence="5 6" key="1">
    <citation type="submission" date="2016-01" db="EMBL/GenBank/DDBJ databases">
        <title>Amycolatopsis coloradensis genome sequencing and assembly.</title>
        <authorList>
            <person name="Mayilraj S."/>
        </authorList>
    </citation>
    <scope>NUCLEOTIDE SEQUENCE [LARGE SCALE GENOMIC DNA]</scope>
    <source>
        <strain evidence="5 6">DSM 44225</strain>
    </source>
</reference>
<dbReference type="InterPro" id="IPR020904">
    <property type="entry name" value="Sc_DH/Rdtase_CS"/>
</dbReference>
<proteinExistence type="inferred from homology"/>
<dbReference type="GO" id="GO:0016616">
    <property type="term" value="F:oxidoreductase activity, acting on the CH-OH group of donors, NAD or NADP as acceptor"/>
    <property type="evidence" value="ECO:0007669"/>
    <property type="project" value="TreeGrafter"/>
</dbReference>
<evidence type="ECO:0000256" key="1">
    <source>
        <dbReference type="ARBA" id="ARBA00006484"/>
    </source>
</evidence>
<dbReference type="Proteomes" id="UP000187486">
    <property type="component" value="Unassembled WGS sequence"/>
</dbReference>
<dbReference type="Gene3D" id="3.40.50.720">
    <property type="entry name" value="NAD(P)-binding Rossmann-like Domain"/>
    <property type="match status" value="1"/>
</dbReference>
<dbReference type="EMBL" id="MQUQ01000041">
    <property type="protein sequence ID" value="OLZ43024.1"/>
    <property type="molecule type" value="Genomic_DNA"/>
</dbReference>
<dbReference type="InterPro" id="IPR002347">
    <property type="entry name" value="SDR_fam"/>
</dbReference>
<feature type="region of interest" description="Disordered" evidence="4">
    <location>
        <begin position="256"/>
        <end position="282"/>
    </location>
</feature>
<evidence type="ECO:0000256" key="2">
    <source>
        <dbReference type="ARBA" id="ARBA00023002"/>
    </source>
</evidence>